<dbReference type="PROSITE" id="PS51184">
    <property type="entry name" value="JMJC"/>
    <property type="match status" value="1"/>
</dbReference>
<protein>
    <submittedName>
        <fullName evidence="11">PHD finger protein 8</fullName>
    </submittedName>
</protein>
<keyword evidence="7" id="KW-0805">Transcription regulation</keyword>
<feature type="non-terminal residue" evidence="11">
    <location>
        <position position="177"/>
    </location>
</feature>
<evidence type="ECO:0000256" key="6">
    <source>
        <dbReference type="ARBA" id="ARBA00023004"/>
    </source>
</evidence>
<dbReference type="GO" id="GO:0005634">
    <property type="term" value="C:nucleus"/>
    <property type="evidence" value="ECO:0007669"/>
    <property type="project" value="UniProtKB-SubCell"/>
</dbReference>
<evidence type="ECO:0000256" key="2">
    <source>
        <dbReference type="ARBA" id="ARBA00022723"/>
    </source>
</evidence>
<dbReference type="STRING" id="8932.A0A2I0LI32"/>
<dbReference type="InParanoid" id="A0A2I0LI32"/>
<comment type="subcellular location">
    <subcellularLocation>
        <location evidence="1">Nucleus</location>
    </subcellularLocation>
</comment>
<dbReference type="GO" id="GO:0046872">
    <property type="term" value="F:metal ion binding"/>
    <property type="evidence" value="ECO:0007669"/>
    <property type="project" value="UniProtKB-KW"/>
</dbReference>
<keyword evidence="3" id="KW-0156">Chromatin regulator</keyword>
<gene>
    <name evidence="11" type="primary">PHF8</name>
    <name evidence="11" type="ORF">A306_00014893</name>
</gene>
<evidence type="ECO:0000256" key="4">
    <source>
        <dbReference type="ARBA" id="ARBA00022964"/>
    </source>
</evidence>
<keyword evidence="5" id="KW-0560">Oxidoreductase</keyword>
<keyword evidence="12" id="KW-1185">Reference proteome</keyword>
<keyword evidence="8" id="KW-0804">Transcription</keyword>
<evidence type="ECO:0000256" key="5">
    <source>
        <dbReference type="ARBA" id="ARBA00023002"/>
    </source>
</evidence>
<reference evidence="11 12" key="1">
    <citation type="journal article" date="2013" name="Science">
        <title>Genomic diversity and evolution of the head crest in the rock pigeon.</title>
        <authorList>
            <person name="Shapiro M.D."/>
            <person name="Kronenberg Z."/>
            <person name="Li C."/>
            <person name="Domyan E.T."/>
            <person name="Pan H."/>
            <person name="Campbell M."/>
            <person name="Tan H."/>
            <person name="Huff C.D."/>
            <person name="Hu H."/>
            <person name="Vickrey A.I."/>
            <person name="Nielsen S.C."/>
            <person name="Stringham S.A."/>
            <person name="Hu H."/>
            <person name="Willerslev E."/>
            <person name="Gilbert M.T."/>
            <person name="Yandell M."/>
            <person name="Zhang G."/>
            <person name="Wang J."/>
        </authorList>
    </citation>
    <scope>NUCLEOTIDE SEQUENCE [LARGE SCALE GENOMIC DNA]</scope>
    <source>
        <tissue evidence="11">Blood</tissue>
    </source>
</reference>
<dbReference type="Proteomes" id="UP000053872">
    <property type="component" value="Unassembled WGS sequence"/>
</dbReference>
<dbReference type="InterPro" id="IPR050690">
    <property type="entry name" value="JHDM1_Histone_Demethylase"/>
</dbReference>
<keyword evidence="6" id="KW-0408">Iron</keyword>
<evidence type="ECO:0000313" key="11">
    <source>
        <dbReference type="EMBL" id="PKK17096.1"/>
    </source>
</evidence>
<dbReference type="InterPro" id="IPR003347">
    <property type="entry name" value="JmjC_dom"/>
</dbReference>
<keyword evidence="4" id="KW-0223">Dioxygenase</keyword>
<dbReference type="KEGG" id="clv:102087011"/>
<dbReference type="AlphaFoldDB" id="A0A2I0LI32"/>
<evidence type="ECO:0000256" key="3">
    <source>
        <dbReference type="ARBA" id="ARBA00022853"/>
    </source>
</evidence>
<dbReference type="EMBL" id="AKCR02000444">
    <property type="protein sequence ID" value="PKK17096.1"/>
    <property type="molecule type" value="Genomic_DNA"/>
</dbReference>
<evidence type="ECO:0000256" key="1">
    <source>
        <dbReference type="ARBA" id="ARBA00004123"/>
    </source>
</evidence>
<keyword evidence="9" id="KW-0539">Nucleus</keyword>
<dbReference type="PANTHER" id="PTHR23123">
    <property type="entry name" value="PHD/F-BOX CONTAINING PROTEIN"/>
    <property type="match status" value="1"/>
</dbReference>
<evidence type="ECO:0000259" key="10">
    <source>
        <dbReference type="PROSITE" id="PS51184"/>
    </source>
</evidence>
<sequence>MYMGGYTPHWPHIRARKSSIYLVLGRKLGGFWVFWEVVSPGGCPPHPPHICPTSAPHQGEKIFYLVRPTPANLSLFEAWSSSRNQGELFFGDQVDRCYRCPLRQGQTLFIPTGWIHAVLTPVDCLAFGGNFLHSLNIEMQLKAYELERRLSTAENFKFPNFETICWYVGRHLLDTFR</sequence>
<evidence type="ECO:0000256" key="8">
    <source>
        <dbReference type="ARBA" id="ARBA00023163"/>
    </source>
</evidence>
<dbReference type="GO" id="GO:0051213">
    <property type="term" value="F:dioxygenase activity"/>
    <property type="evidence" value="ECO:0007669"/>
    <property type="project" value="UniProtKB-KW"/>
</dbReference>
<dbReference type="SUPFAM" id="SSF51197">
    <property type="entry name" value="Clavaminate synthase-like"/>
    <property type="match status" value="1"/>
</dbReference>
<evidence type="ECO:0000313" key="12">
    <source>
        <dbReference type="Proteomes" id="UP000053872"/>
    </source>
</evidence>
<accession>A0A2I0LI32</accession>
<feature type="domain" description="JmjC" evidence="10">
    <location>
        <begin position="1"/>
        <end position="148"/>
    </location>
</feature>
<dbReference type="SMART" id="SM00558">
    <property type="entry name" value="JmjC"/>
    <property type="match status" value="1"/>
</dbReference>
<keyword evidence="2" id="KW-0479">Metal-binding</keyword>
<dbReference type="GO" id="GO:0006325">
    <property type="term" value="P:chromatin organization"/>
    <property type="evidence" value="ECO:0007669"/>
    <property type="project" value="UniProtKB-KW"/>
</dbReference>
<dbReference type="InterPro" id="IPR041070">
    <property type="entry name" value="JHD"/>
</dbReference>
<dbReference type="Gene3D" id="2.60.120.650">
    <property type="entry name" value="Cupin"/>
    <property type="match status" value="1"/>
</dbReference>
<evidence type="ECO:0000256" key="7">
    <source>
        <dbReference type="ARBA" id="ARBA00023015"/>
    </source>
</evidence>
<name>A0A2I0LI32_COLLI</name>
<organism evidence="11 12">
    <name type="scientific">Columba livia</name>
    <name type="common">Rock dove</name>
    <dbReference type="NCBI Taxonomy" id="8932"/>
    <lineage>
        <taxon>Eukaryota</taxon>
        <taxon>Metazoa</taxon>
        <taxon>Chordata</taxon>
        <taxon>Craniata</taxon>
        <taxon>Vertebrata</taxon>
        <taxon>Euteleostomi</taxon>
        <taxon>Archelosauria</taxon>
        <taxon>Archosauria</taxon>
        <taxon>Dinosauria</taxon>
        <taxon>Saurischia</taxon>
        <taxon>Theropoda</taxon>
        <taxon>Coelurosauria</taxon>
        <taxon>Aves</taxon>
        <taxon>Neognathae</taxon>
        <taxon>Neoaves</taxon>
        <taxon>Columbimorphae</taxon>
        <taxon>Columbiformes</taxon>
        <taxon>Columbidae</taxon>
        <taxon>Columba</taxon>
    </lineage>
</organism>
<evidence type="ECO:0000256" key="9">
    <source>
        <dbReference type="ARBA" id="ARBA00023242"/>
    </source>
</evidence>
<proteinExistence type="predicted"/>
<dbReference type="Pfam" id="PF02373">
    <property type="entry name" value="JmjC"/>
    <property type="match status" value="1"/>
</dbReference>
<comment type="caution">
    <text evidence="11">The sequence shown here is derived from an EMBL/GenBank/DDBJ whole genome shotgun (WGS) entry which is preliminary data.</text>
</comment>
<dbReference type="Pfam" id="PF17811">
    <property type="entry name" value="JHD"/>
    <property type="match status" value="1"/>
</dbReference>